<dbReference type="HOGENOM" id="CLU_2751320_0_0_6"/>
<sequence>MAWCLLMEFALVGCVGHAGAGLRPVKPSIAITTNRNSHKDDTTGFFPAIVLRGAGVSQQRGELCARLGRR</sequence>
<evidence type="ECO:0000313" key="1">
    <source>
        <dbReference type="EMBL" id="ACT06134.1"/>
    </source>
</evidence>
<reference evidence="1 2" key="1">
    <citation type="submission" date="2009-06" db="EMBL/GenBank/DDBJ databases">
        <title>Complete sequence of Dickeya zeae Ech1591.</title>
        <authorList>
            <consortium name="US DOE Joint Genome Institute"/>
            <person name="Lucas S."/>
            <person name="Copeland A."/>
            <person name="Lapidus A."/>
            <person name="Glavina del Rio T."/>
            <person name="Tice H."/>
            <person name="Bruce D."/>
            <person name="Goodwin L."/>
            <person name="Pitluck S."/>
            <person name="Chertkov O."/>
            <person name="Brettin T."/>
            <person name="Detter J.C."/>
            <person name="Han C."/>
            <person name="Larimer F."/>
            <person name="Land M."/>
            <person name="Hauser L."/>
            <person name="Kyrpides N."/>
            <person name="Ovchinnikova G."/>
            <person name="Balakrishnan V."/>
            <person name="Glasner J."/>
            <person name="Perna N.T."/>
        </authorList>
    </citation>
    <scope>NUCLEOTIDE SEQUENCE [LARGE SCALE GENOMIC DNA]</scope>
    <source>
        <strain evidence="1 2">Ech1591</strain>
    </source>
</reference>
<evidence type="ECO:0000313" key="2">
    <source>
        <dbReference type="Proteomes" id="UP000002735"/>
    </source>
</evidence>
<accession>C6CQE0</accession>
<gene>
    <name evidence="1" type="ordered locus">Dd1591_1271</name>
</gene>
<dbReference type="KEGG" id="dze:Dd1591_1271"/>
<dbReference type="Proteomes" id="UP000002735">
    <property type="component" value="Chromosome"/>
</dbReference>
<proteinExistence type="predicted"/>
<dbReference type="STRING" id="561229.Dd1591_1271"/>
<dbReference type="EMBL" id="CP001655">
    <property type="protein sequence ID" value="ACT06134.1"/>
    <property type="molecule type" value="Genomic_DNA"/>
</dbReference>
<dbReference type="AlphaFoldDB" id="C6CQE0"/>
<protein>
    <submittedName>
        <fullName evidence="1">Uncharacterized protein</fullName>
    </submittedName>
</protein>
<organism evidence="1 2">
    <name type="scientific">Dickeya chrysanthemi (strain Ech1591)</name>
    <name type="common">Dickeya zeae (strain Ech1591)</name>
    <dbReference type="NCBI Taxonomy" id="561229"/>
    <lineage>
        <taxon>Bacteria</taxon>
        <taxon>Pseudomonadati</taxon>
        <taxon>Pseudomonadota</taxon>
        <taxon>Gammaproteobacteria</taxon>
        <taxon>Enterobacterales</taxon>
        <taxon>Pectobacteriaceae</taxon>
        <taxon>Dickeya</taxon>
    </lineage>
</organism>
<name>C6CQE0_DICC1</name>